<dbReference type="PANTHER" id="PTHR41259">
    <property type="entry name" value="DOUBLE-STRAND BREAK REPAIR RAD50 ATPASE, PUTATIVE-RELATED"/>
    <property type="match status" value="1"/>
</dbReference>
<evidence type="ECO:0000313" key="3">
    <source>
        <dbReference type="EMBL" id="KPL75090.1"/>
    </source>
</evidence>
<dbReference type="Proteomes" id="UP000050430">
    <property type="component" value="Unassembled WGS sequence"/>
</dbReference>
<feature type="transmembrane region" description="Helical" evidence="2">
    <location>
        <begin position="323"/>
        <end position="340"/>
    </location>
</feature>
<accession>A0A0N8GME7</accession>
<evidence type="ECO:0008006" key="5">
    <source>
        <dbReference type="Google" id="ProtNLM"/>
    </source>
</evidence>
<feature type="coiled-coil region" evidence="1">
    <location>
        <begin position="479"/>
        <end position="506"/>
    </location>
</feature>
<feature type="transmembrane region" description="Helical" evidence="2">
    <location>
        <begin position="299"/>
        <end position="317"/>
    </location>
</feature>
<protein>
    <recommendedName>
        <fullName evidence="5">Rad50/SbcC-type AAA domain-containing protein</fullName>
    </recommendedName>
</protein>
<dbReference type="Gene3D" id="3.40.50.300">
    <property type="entry name" value="P-loop containing nucleotide triphosphate hydrolases"/>
    <property type="match status" value="1"/>
</dbReference>
<dbReference type="SUPFAM" id="SSF52540">
    <property type="entry name" value="P-loop containing nucleoside triphosphate hydrolases"/>
    <property type="match status" value="1"/>
</dbReference>
<evidence type="ECO:0000313" key="4">
    <source>
        <dbReference type="Proteomes" id="UP000050430"/>
    </source>
</evidence>
<keyword evidence="2" id="KW-1133">Transmembrane helix</keyword>
<name>A0A0N8GME7_9CHLR</name>
<evidence type="ECO:0000256" key="2">
    <source>
        <dbReference type="SAM" id="Phobius"/>
    </source>
</evidence>
<comment type="caution">
    <text evidence="3">The sequence shown here is derived from an EMBL/GenBank/DDBJ whole genome shotgun (WGS) entry which is preliminary data.</text>
</comment>
<dbReference type="EMBL" id="LGCK01000001">
    <property type="protein sequence ID" value="KPL75090.1"/>
    <property type="molecule type" value="Genomic_DNA"/>
</dbReference>
<dbReference type="PANTHER" id="PTHR41259:SF1">
    <property type="entry name" value="DOUBLE-STRAND BREAK REPAIR RAD50 ATPASE, PUTATIVE-RELATED"/>
    <property type="match status" value="1"/>
</dbReference>
<dbReference type="AlphaFoldDB" id="A0A0N8GME7"/>
<evidence type="ECO:0000256" key="1">
    <source>
        <dbReference type="SAM" id="Coils"/>
    </source>
</evidence>
<keyword evidence="2" id="KW-0472">Membrane</keyword>
<dbReference type="RefSeq" id="WP_062420706.1">
    <property type="nucleotide sequence ID" value="NZ_LGCK01000001.1"/>
</dbReference>
<keyword evidence="1" id="KW-0175">Coiled coil</keyword>
<reference evidence="3 4" key="1">
    <citation type="submission" date="2015-07" db="EMBL/GenBank/DDBJ databases">
        <title>Genome sequence of Leptolinea tardivitalis DSM 16556.</title>
        <authorList>
            <person name="Hemp J."/>
            <person name="Ward L.M."/>
            <person name="Pace L.A."/>
            <person name="Fischer W.W."/>
        </authorList>
    </citation>
    <scope>NUCLEOTIDE SEQUENCE [LARGE SCALE GENOMIC DNA]</scope>
    <source>
        <strain evidence="3 4">YMTK-2</strain>
    </source>
</reference>
<dbReference type="InterPro" id="IPR027417">
    <property type="entry name" value="P-loop_NTPase"/>
</dbReference>
<dbReference type="STRING" id="229920.ADM99_00230"/>
<gene>
    <name evidence="3" type="ORF">ADM99_00230</name>
</gene>
<keyword evidence="4" id="KW-1185">Reference proteome</keyword>
<proteinExistence type="predicted"/>
<sequence>MPVHITEISLDGLPPQPEIHLRPRRVNLIYGRNEHGKTRLVEFILSSLLRSSSKMTLRPVEAAGFVTVSGLPDAEETRFNPRSRSKLEDYLPAPDAGLPPQLARLLVVKGAENALQANTPGGLGRAALKDYLSNQGVIDRIQDRVPKTTRQAQVTDGRIVGPQNGDLKKRKENLDKLAMIDRLFAEIDAQLSDGPLGQLSARLVEVQEAAAGQKTARQQYVNRLAVDLARWQQESDALPGHEVLHLDADIREEQRLKEEIDRLTRSCREKMPLQADYHWLEAALQTYRAATIPQHDEPVWLYPVLAAVSVVATVLLAFFEFPWAALVTALAALLTGYLAYRRLRSDALANVIAPENRLIMAEFERRFHTRCSGITDLQMKKTSLEQEISLLKTQTELLKTGTERLQDLSREIEHRLTLWLPDWRSVAKNRQAALQILQDRRTFLENSITRVQIALKSSPVQPVPGGETARADEFNPQVLVDLEEESTRIKEKMEDLNRQKTILRQRICDVTGESVTRSLAELIPALQSMRMELEHNARAQTAEILAGIAVTQAAQELRAGEDTALQTALNNPVIREPIHALTGRYERVDLVEDRLDVSDSFQSFRLDELSTGAQEQVLLGLRIGMASRLFEGQPLFLILDDAFQHSDWLRRPAMVDEVLRLAQTGWQVFYLTMDDHLRDLFLEKTPPLLGDDFMAFTMKE</sequence>
<organism evidence="3 4">
    <name type="scientific">Leptolinea tardivitalis</name>
    <dbReference type="NCBI Taxonomy" id="229920"/>
    <lineage>
        <taxon>Bacteria</taxon>
        <taxon>Bacillati</taxon>
        <taxon>Chloroflexota</taxon>
        <taxon>Anaerolineae</taxon>
        <taxon>Anaerolineales</taxon>
        <taxon>Anaerolineaceae</taxon>
        <taxon>Leptolinea</taxon>
    </lineage>
</organism>
<keyword evidence="2" id="KW-0812">Transmembrane</keyword>